<dbReference type="NCBIfam" id="NF038160">
    <property type="entry name" value="lanthi_III_c"/>
    <property type="match status" value="1"/>
</dbReference>
<gene>
    <name evidence="2" type="ORF">RM572_05845</name>
</gene>
<keyword evidence="3" id="KW-1185">Reference proteome</keyword>
<reference evidence="3" key="1">
    <citation type="submission" date="2023-07" db="EMBL/GenBank/DDBJ databases">
        <title>30 novel species of actinomycetes from the DSMZ collection.</title>
        <authorList>
            <person name="Nouioui I."/>
        </authorList>
    </citation>
    <scope>NUCLEOTIDE SEQUENCE [LARGE SCALE GENOMIC DNA]</scope>
    <source>
        <strain evidence="3">DSM 42041</strain>
    </source>
</reference>
<comment type="caution">
    <text evidence="2">The sequence shown here is derived from an EMBL/GenBank/DDBJ whole genome shotgun (WGS) entry which is preliminary data.</text>
</comment>
<dbReference type="EMBL" id="JAVREQ010000003">
    <property type="protein sequence ID" value="MDT0378301.1"/>
    <property type="molecule type" value="Genomic_DNA"/>
</dbReference>
<accession>A0ABU2NMX3</accession>
<proteinExistence type="predicted"/>
<feature type="region of interest" description="Disordered" evidence="1">
    <location>
        <begin position="1"/>
        <end position="37"/>
    </location>
</feature>
<evidence type="ECO:0000313" key="3">
    <source>
        <dbReference type="Proteomes" id="UP001183414"/>
    </source>
</evidence>
<organism evidence="2 3">
    <name type="scientific">Streptomyces hazeniae</name>
    <dbReference type="NCBI Taxonomy" id="3075538"/>
    <lineage>
        <taxon>Bacteria</taxon>
        <taxon>Bacillati</taxon>
        <taxon>Actinomycetota</taxon>
        <taxon>Actinomycetes</taxon>
        <taxon>Kitasatosporales</taxon>
        <taxon>Streptomycetaceae</taxon>
        <taxon>Streptomyces</taxon>
    </lineage>
</organism>
<protein>
    <submittedName>
        <fullName evidence="2">Class III lanthipeptide</fullName>
    </submittedName>
</protein>
<name>A0ABU2NMX3_9ACTN</name>
<feature type="compositionally biased region" description="Polar residues" evidence="1">
    <location>
        <begin position="1"/>
        <end position="30"/>
    </location>
</feature>
<dbReference type="RefSeq" id="WP_311672204.1">
    <property type="nucleotide sequence ID" value="NZ_JAVREQ010000003.1"/>
</dbReference>
<evidence type="ECO:0000313" key="2">
    <source>
        <dbReference type="EMBL" id="MDT0378301.1"/>
    </source>
</evidence>
<evidence type="ECO:0000256" key="1">
    <source>
        <dbReference type="SAM" id="MobiDB-lite"/>
    </source>
</evidence>
<sequence length="37" mass="3932">MSVLKLQNLQPRTTSNHAAGPVSVSSSHSTCCIHDPK</sequence>
<dbReference type="Proteomes" id="UP001183414">
    <property type="component" value="Unassembled WGS sequence"/>
</dbReference>